<keyword evidence="3" id="KW-1185">Reference proteome</keyword>
<reference evidence="2 3" key="1">
    <citation type="submission" date="2020-08" db="EMBL/GenBank/DDBJ databases">
        <authorList>
            <person name="Newling K."/>
            <person name="Davey J."/>
            <person name="Forrester S."/>
        </authorList>
    </citation>
    <scope>NUCLEOTIDE SEQUENCE [LARGE SCALE GENOMIC DNA]</scope>
    <source>
        <strain evidence="3">Crithidia deanei Carvalho (ATCC PRA-265)</strain>
    </source>
</reference>
<proteinExistence type="predicted"/>
<feature type="region of interest" description="Disordered" evidence="1">
    <location>
        <begin position="1"/>
        <end position="55"/>
    </location>
</feature>
<evidence type="ECO:0000313" key="2">
    <source>
        <dbReference type="EMBL" id="CAD2216341.1"/>
    </source>
</evidence>
<feature type="compositionally biased region" description="Polar residues" evidence="1">
    <location>
        <begin position="504"/>
        <end position="520"/>
    </location>
</feature>
<name>A0A7G2CB96_9TRYP</name>
<feature type="region of interest" description="Disordered" evidence="1">
    <location>
        <begin position="491"/>
        <end position="520"/>
    </location>
</feature>
<dbReference type="AlphaFoldDB" id="A0A7G2CB96"/>
<accession>A0A7G2CB96</accession>
<feature type="compositionally biased region" description="Polar residues" evidence="1">
    <location>
        <begin position="1"/>
        <end position="15"/>
    </location>
</feature>
<dbReference type="Proteomes" id="UP000515908">
    <property type="component" value="Chromosome 06"/>
</dbReference>
<organism evidence="2 3">
    <name type="scientific">Angomonas deanei</name>
    <dbReference type="NCBI Taxonomy" id="59799"/>
    <lineage>
        <taxon>Eukaryota</taxon>
        <taxon>Discoba</taxon>
        <taxon>Euglenozoa</taxon>
        <taxon>Kinetoplastea</taxon>
        <taxon>Metakinetoplastina</taxon>
        <taxon>Trypanosomatida</taxon>
        <taxon>Trypanosomatidae</taxon>
        <taxon>Strigomonadinae</taxon>
        <taxon>Angomonas</taxon>
    </lineage>
</organism>
<evidence type="ECO:0000256" key="1">
    <source>
        <dbReference type="SAM" id="MobiDB-lite"/>
    </source>
</evidence>
<sequence>MSISPDGSNLSSPVADNNHHHHNKESKEKVSASEEMDPTDFVHVGDDDLGNSDNEDIRKTSVLTTSGIQGFYLPEIKRNLSADPTSTENLYAALNNRIGEAKESTLTSSPQCTVENSAYFHSSVAHSNMYEGLANPPISARCLRFRDCLNRNEPSEATAAEESEGIFVGQLPSSYLEEDIIALLVCLGNDTQTSVHVRDVKCHNRDRTCAFIMVNAKALECLLSYSKRVLCDVNCVWVVEPSQSPQIASFIRLFPRESLRGVPKASLVIEKLTPQPRSSRVGSHHHEPTFNERNAIHRAYFGRPSSVSYNNSFSGGPNMPPGLFNPMKTEGAPANRYAVQPPITGPNSNNHNNVQNFFNYSFPQERGEFMGTNASPLATLGAPPMLPTPASQSSSRNNSSVVNVNVPLQLYGDPAAPIVRTAVTLSPTLSTVRCSCGQYLHLSQCGQQNQCKICQTEVLPSTVAYWCASGHITVCTGCALSRHLVEVIPQNPLDNNNNNNNNNSMSSIHANPSPTHQAYNPSTAQQRMMFLQFGNSNVYQ</sequence>
<protein>
    <submittedName>
        <fullName evidence="2">Uncharacterized protein</fullName>
    </submittedName>
</protein>
<dbReference type="EMBL" id="LR877150">
    <property type="protein sequence ID" value="CAD2216341.1"/>
    <property type="molecule type" value="Genomic_DNA"/>
</dbReference>
<evidence type="ECO:0000313" key="3">
    <source>
        <dbReference type="Proteomes" id="UP000515908"/>
    </source>
</evidence>
<gene>
    <name evidence="2" type="ORF">ADEAN_000380300</name>
</gene>
<dbReference type="VEuPathDB" id="TriTrypDB:ADEAN_000380300"/>